<dbReference type="Pfam" id="PF02491">
    <property type="entry name" value="SHS2_FTSA"/>
    <property type="match status" value="1"/>
</dbReference>
<dbReference type="SUPFAM" id="SSF53067">
    <property type="entry name" value="Actin-like ATPase domain"/>
    <property type="match status" value="2"/>
</dbReference>
<dbReference type="InterPro" id="IPR003494">
    <property type="entry name" value="SHS2_FtsA"/>
</dbReference>
<dbReference type="InterPro" id="IPR043129">
    <property type="entry name" value="ATPase_NBD"/>
</dbReference>
<proteinExistence type="inferred from homology"/>
<keyword evidence="4 5" id="KW-0131">Cell cycle</keyword>
<evidence type="ECO:0000256" key="3">
    <source>
        <dbReference type="ARBA" id="ARBA00023136"/>
    </source>
</evidence>
<dbReference type="GO" id="GO:0009898">
    <property type="term" value="C:cytoplasmic side of plasma membrane"/>
    <property type="evidence" value="ECO:0007669"/>
    <property type="project" value="UniProtKB-UniRule"/>
</dbReference>
<dbReference type="InterPro" id="IPR020823">
    <property type="entry name" value="Cell_div_FtsA"/>
</dbReference>
<keyword evidence="2 5" id="KW-0132">Cell division</keyword>
<dbReference type="OrthoDB" id="9810567at2"/>
<comment type="subcellular location">
    <subcellularLocation>
        <location evidence="5">Cell membrane</location>
        <topology evidence="5">Peripheral membrane protein</topology>
        <orientation evidence="5">Cytoplasmic side</orientation>
    </subcellularLocation>
    <text evidence="5">Localizes to the Z ring in an FtsZ-dependent manner. Targeted to the membrane through a conserved C-terminal amphipathic helix.</text>
</comment>
<evidence type="ECO:0000256" key="1">
    <source>
        <dbReference type="ARBA" id="ARBA00022475"/>
    </source>
</evidence>
<evidence type="ECO:0000259" key="7">
    <source>
        <dbReference type="SMART" id="SM00842"/>
    </source>
</evidence>
<dbReference type="GO" id="GO:0043093">
    <property type="term" value="P:FtsZ-dependent cytokinesis"/>
    <property type="evidence" value="ECO:0007669"/>
    <property type="project" value="UniProtKB-UniRule"/>
</dbReference>
<keyword evidence="3 5" id="KW-0472">Membrane</keyword>
<reference evidence="8 9" key="1">
    <citation type="submission" date="2016-11" db="EMBL/GenBank/DDBJ databases">
        <title>Sphingorhabdus sp. LPB0140, isolated from marine environment.</title>
        <authorList>
            <person name="Kim E."/>
            <person name="Yi H."/>
        </authorList>
    </citation>
    <scope>NUCLEOTIDE SEQUENCE [LARGE SCALE GENOMIC DNA]</scope>
    <source>
        <strain evidence="8 9">LPB0140</strain>
    </source>
</reference>
<dbReference type="PIRSF" id="PIRSF003101">
    <property type="entry name" value="FtsA"/>
    <property type="match status" value="1"/>
</dbReference>
<organism evidence="8 9">
    <name type="scientific">Sphingorhabdus lutea</name>
    <dbReference type="NCBI Taxonomy" id="1913578"/>
    <lineage>
        <taxon>Bacteria</taxon>
        <taxon>Pseudomonadati</taxon>
        <taxon>Pseudomonadota</taxon>
        <taxon>Alphaproteobacteria</taxon>
        <taxon>Sphingomonadales</taxon>
        <taxon>Sphingomonadaceae</taxon>
        <taxon>Sphingorhabdus</taxon>
    </lineage>
</organism>
<comment type="subunit">
    <text evidence="5">Self-interacts. Interacts with FtsZ.</text>
</comment>
<evidence type="ECO:0000256" key="6">
    <source>
        <dbReference type="PIRNR" id="PIRNR003101"/>
    </source>
</evidence>
<dbReference type="NCBIfam" id="TIGR01174">
    <property type="entry name" value="ftsA"/>
    <property type="match status" value="1"/>
</dbReference>
<feature type="domain" description="SHS2" evidence="7">
    <location>
        <begin position="10"/>
        <end position="196"/>
    </location>
</feature>
<accession>A0A1L3JCT2</accession>
<evidence type="ECO:0000256" key="5">
    <source>
        <dbReference type="HAMAP-Rule" id="MF_02033"/>
    </source>
</evidence>
<dbReference type="GO" id="GO:0032153">
    <property type="term" value="C:cell division site"/>
    <property type="evidence" value="ECO:0007669"/>
    <property type="project" value="UniProtKB-UniRule"/>
</dbReference>
<sequence length="419" mass="45019">MSAEKVEKIIAALDIGSSKICSMIAGRREDGSIIVLGTGLRESRGVTRGNIADIEQAEVVIRNTVEQAERIAAINIDEIAVSITAGGLECSIASVELELGGNRVEQHDIDDLIAAGREGFDTGGKMILHAQASKYRIDGVKGVQLPLGLHADMMGVDVHMIMADPSPYRNIDNAVRAAHLQPTFIAASTLMAGISVLGDEEKELGCILIDMGAEITNISLFKNSMLTDLKSISVGGNDITDHVASSFGIRRGHAERIKCFYGSAQQSPRDNQDIIELDKQEGTSHSNVQSITRAQLNTAICEKLDNISREVAATIRDMMKEHGQVKLVVVTGGCANLTGLADYFQSSLGINVRIGKPEYFSGLPDAHHGPAYATLAGMVQFAFLDQKDMGMIDYAEQTGMGSAPKSLFQKIISVIKENY</sequence>
<dbReference type="Pfam" id="PF14450">
    <property type="entry name" value="FtsA"/>
    <property type="match status" value="1"/>
</dbReference>
<comment type="similarity">
    <text evidence="5 6">Belongs to the FtsA/MreB family.</text>
</comment>
<dbReference type="Proteomes" id="UP000242561">
    <property type="component" value="Chromosome"/>
</dbReference>
<dbReference type="EMBL" id="CP018154">
    <property type="protein sequence ID" value="APG62967.1"/>
    <property type="molecule type" value="Genomic_DNA"/>
</dbReference>
<dbReference type="PANTHER" id="PTHR32432">
    <property type="entry name" value="CELL DIVISION PROTEIN FTSA-RELATED"/>
    <property type="match status" value="1"/>
</dbReference>
<dbReference type="Gene3D" id="3.30.420.40">
    <property type="match status" value="2"/>
</dbReference>
<evidence type="ECO:0000256" key="2">
    <source>
        <dbReference type="ARBA" id="ARBA00022618"/>
    </source>
</evidence>
<gene>
    <name evidence="5" type="primary">ftsA</name>
    <name evidence="8" type="ORF">LPB140_09390</name>
</gene>
<keyword evidence="1 5" id="KW-1003">Cell membrane</keyword>
<name>A0A1L3JCT2_9SPHN</name>
<dbReference type="STRING" id="1913578.LPB140_09390"/>
<dbReference type="HAMAP" id="MF_02033">
    <property type="entry name" value="FtsA"/>
    <property type="match status" value="1"/>
</dbReference>
<dbReference type="CDD" id="cd24048">
    <property type="entry name" value="ASKHA_NBD_FtsA"/>
    <property type="match status" value="1"/>
</dbReference>
<comment type="function">
    <text evidence="5 6">Cell division protein that is involved in the assembly of the Z ring. May serve as a membrane anchor for the Z ring.</text>
</comment>
<keyword evidence="9" id="KW-1185">Reference proteome</keyword>
<protein>
    <recommendedName>
        <fullName evidence="5 6">Cell division protein FtsA</fullName>
    </recommendedName>
</protein>
<evidence type="ECO:0000313" key="9">
    <source>
        <dbReference type="Proteomes" id="UP000242561"/>
    </source>
</evidence>
<evidence type="ECO:0000256" key="4">
    <source>
        <dbReference type="ARBA" id="ARBA00023306"/>
    </source>
</evidence>
<dbReference type="InterPro" id="IPR050696">
    <property type="entry name" value="FtsA/MreB"/>
</dbReference>
<dbReference type="KEGG" id="sphl:LPB140_09390"/>
<dbReference type="RefSeq" id="WP_072559619.1">
    <property type="nucleotide sequence ID" value="NZ_CP018154.1"/>
</dbReference>
<dbReference type="AlphaFoldDB" id="A0A1L3JCT2"/>
<dbReference type="SMART" id="SM00842">
    <property type="entry name" value="FtsA"/>
    <property type="match status" value="1"/>
</dbReference>
<evidence type="ECO:0000313" key="8">
    <source>
        <dbReference type="EMBL" id="APG62967.1"/>
    </source>
</evidence>
<dbReference type="PANTHER" id="PTHR32432:SF4">
    <property type="entry name" value="CELL DIVISION PROTEIN FTSA"/>
    <property type="match status" value="1"/>
</dbReference>
<dbReference type="Gene3D" id="3.30.1490.110">
    <property type="match status" value="1"/>
</dbReference>